<dbReference type="SUPFAM" id="SSF54928">
    <property type="entry name" value="RNA-binding domain, RBD"/>
    <property type="match status" value="1"/>
</dbReference>
<dbReference type="Proteomes" id="UP001369815">
    <property type="component" value="Unassembled WGS sequence"/>
</dbReference>
<dbReference type="GO" id="GO:0005730">
    <property type="term" value="C:nucleolus"/>
    <property type="evidence" value="ECO:0007669"/>
    <property type="project" value="TreeGrafter"/>
</dbReference>
<comment type="caution">
    <text evidence="5">The sequence shown here is derived from an EMBL/GenBank/DDBJ whole genome shotgun (WGS) entry which is preliminary data.</text>
</comment>
<dbReference type="Pfam" id="PF00076">
    <property type="entry name" value="RRM_1"/>
    <property type="match status" value="1"/>
</dbReference>
<dbReference type="SUPFAM" id="SSF52540">
    <property type="entry name" value="P-loop containing nucleoside triphosphate hydrolases"/>
    <property type="match status" value="1"/>
</dbReference>
<dbReference type="EMBL" id="JBANMG010000007">
    <property type="protein sequence ID" value="KAK6950680.1"/>
    <property type="molecule type" value="Genomic_DNA"/>
</dbReference>
<evidence type="ECO:0000256" key="2">
    <source>
        <dbReference type="PROSITE-ProRule" id="PRU00176"/>
    </source>
</evidence>
<organism evidence="5 6">
    <name type="scientific">Daldinia eschscholtzii</name>
    <dbReference type="NCBI Taxonomy" id="292717"/>
    <lineage>
        <taxon>Eukaryota</taxon>
        <taxon>Fungi</taxon>
        <taxon>Dikarya</taxon>
        <taxon>Ascomycota</taxon>
        <taxon>Pezizomycotina</taxon>
        <taxon>Sordariomycetes</taxon>
        <taxon>Xylariomycetidae</taxon>
        <taxon>Xylariales</taxon>
        <taxon>Hypoxylaceae</taxon>
        <taxon>Daldinia</taxon>
    </lineage>
</organism>
<reference evidence="5 6" key="1">
    <citation type="journal article" date="2024" name="Front Chem Biol">
        <title>Unveiling the potential of Daldinia eschscholtzii MFLUCC 19-0629 through bioactivity and bioinformatics studies for enhanced sustainable agriculture production.</title>
        <authorList>
            <person name="Brooks S."/>
            <person name="Weaver J.A."/>
            <person name="Klomchit A."/>
            <person name="Alharthi S.A."/>
            <person name="Onlamun T."/>
            <person name="Nurani R."/>
            <person name="Vong T.K."/>
            <person name="Alberti F."/>
            <person name="Greco C."/>
        </authorList>
    </citation>
    <scope>NUCLEOTIDE SEQUENCE [LARGE SCALE GENOMIC DNA]</scope>
    <source>
        <strain evidence="5">MFLUCC 19-0629</strain>
    </source>
</reference>
<keyword evidence="1 2" id="KW-0694">RNA-binding</keyword>
<evidence type="ECO:0000256" key="3">
    <source>
        <dbReference type="SAM" id="MobiDB-lite"/>
    </source>
</evidence>
<dbReference type="SMART" id="SM00360">
    <property type="entry name" value="RRM"/>
    <property type="match status" value="2"/>
</dbReference>
<sequence>MEDQVTRLVDKVWEKFQQLPADRRLLIAIAGIPGSGKTTLSQIVTAALNARYATLHPELPEPAPPAVFVPMDGYHLTRAQLSAMPDPALAHARRGAEFTFDGHAFLALVKSLRAVPPPPLQPVYAPSFDHAIKDPKPDDIAILPTHRIVVFEGNYVCLDKEPWREAAQLMDERWFVDVDFETARKRLVKRHVEAGIAKDEEEAGKRADENDLVNGAQIVKERVDVHEIIKSKEDGSWEFGNFIVAMATEVITDTEQHAAPETNDSSKKRKTQIEEIEVDLSLPEPPSKKAKRLLKKGKPLPEKPKSDDEAESEDELPIPKGAPKGGKGDKKSQRSEHGIWIGNLPFTLTRVELFKWLVESSGGMIKEDNITRVNLPTSKYTGDRRYGNNEDAPKTQNKGFAYVDFNSEPAFMAAMALTETELSGRKVLIKNSNSYEGRPSKQPENGTVAAGGAATANGQAADKSAISTSRKVYVGNLSFQTTEDDLRAHFDKCGEIEWVKVATFEDSGKCKGFGWVKFKEPEAAGWAVKGFVKIKEEVETEDDFRDDDEKDGDAQEEKKFKMRKWWVNRLRGRELKIEAAEDDQVRYKKRFGKDKDAQGGGKKERPQGVKREPRPPRRSDGETDGKKASSFGGKNEKPAKPAYGDAGVATYLTGAVVKPQGKKITFD</sequence>
<dbReference type="PANTHER" id="PTHR23236">
    <property type="entry name" value="EUKARYOTIC TRANSLATION INITIATION FACTOR 4B/4H"/>
    <property type="match status" value="1"/>
</dbReference>
<accession>A0AAX6MDE6</accession>
<feature type="compositionally biased region" description="Basic and acidic residues" evidence="3">
    <location>
        <begin position="593"/>
        <end position="627"/>
    </location>
</feature>
<dbReference type="InterPro" id="IPR027417">
    <property type="entry name" value="P-loop_NTPase"/>
</dbReference>
<keyword evidence="6" id="KW-1185">Reference proteome</keyword>
<feature type="domain" description="RRM" evidence="4">
    <location>
        <begin position="337"/>
        <end position="434"/>
    </location>
</feature>
<gene>
    <name evidence="5" type="ORF">Daesc_007205</name>
</gene>
<dbReference type="PROSITE" id="PS50102">
    <property type="entry name" value="RRM"/>
    <property type="match status" value="2"/>
</dbReference>
<evidence type="ECO:0000256" key="1">
    <source>
        <dbReference type="ARBA" id="ARBA00022884"/>
    </source>
</evidence>
<dbReference type="InterPro" id="IPR035979">
    <property type="entry name" value="RBD_domain_sf"/>
</dbReference>
<evidence type="ECO:0000313" key="5">
    <source>
        <dbReference type="EMBL" id="KAK6950680.1"/>
    </source>
</evidence>
<dbReference type="AlphaFoldDB" id="A0AAX6MDE6"/>
<dbReference type="GO" id="GO:0003723">
    <property type="term" value="F:RNA binding"/>
    <property type="evidence" value="ECO:0007669"/>
    <property type="project" value="UniProtKB-UniRule"/>
</dbReference>
<protein>
    <recommendedName>
        <fullName evidence="4">RRM domain-containing protein</fullName>
    </recommendedName>
</protein>
<feature type="region of interest" description="Disordered" evidence="3">
    <location>
        <begin position="254"/>
        <end position="334"/>
    </location>
</feature>
<evidence type="ECO:0000313" key="6">
    <source>
        <dbReference type="Proteomes" id="UP001369815"/>
    </source>
</evidence>
<dbReference type="Gene3D" id="3.30.70.330">
    <property type="match status" value="2"/>
</dbReference>
<name>A0AAX6MDE6_9PEZI</name>
<feature type="compositionally biased region" description="Basic residues" evidence="3">
    <location>
        <begin position="288"/>
        <end position="298"/>
    </location>
</feature>
<feature type="domain" description="RRM" evidence="4">
    <location>
        <begin position="470"/>
        <end position="582"/>
    </location>
</feature>
<feature type="region of interest" description="Disordered" evidence="3">
    <location>
        <begin position="589"/>
        <end position="644"/>
    </location>
</feature>
<dbReference type="InterPro" id="IPR012677">
    <property type="entry name" value="Nucleotide-bd_a/b_plait_sf"/>
</dbReference>
<dbReference type="PANTHER" id="PTHR23236:SF95">
    <property type="entry name" value="NUCLEOLAR PROTEIN 13"/>
    <property type="match status" value="1"/>
</dbReference>
<proteinExistence type="predicted"/>
<dbReference type="InterPro" id="IPR000504">
    <property type="entry name" value="RRM_dom"/>
</dbReference>
<evidence type="ECO:0000259" key="4">
    <source>
        <dbReference type="PROSITE" id="PS50102"/>
    </source>
</evidence>
<dbReference type="Gene3D" id="3.40.50.300">
    <property type="entry name" value="P-loop containing nucleotide triphosphate hydrolases"/>
    <property type="match status" value="2"/>
</dbReference>